<proteinExistence type="predicted"/>
<evidence type="ECO:0000313" key="2">
    <source>
        <dbReference type="EMBL" id="QIS20597.1"/>
    </source>
</evidence>
<name>A0A6G9Z5H8_9NOCA</name>
<accession>A0A6G9Z5H8</accession>
<organism evidence="2 3">
    <name type="scientific">Nocardia terpenica</name>
    <dbReference type="NCBI Taxonomy" id="455432"/>
    <lineage>
        <taxon>Bacteria</taxon>
        <taxon>Bacillati</taxon>
        <taxon>Actinomycetota</taxon>
        <taxon>Actinomycetes</taxon>
        <taxon>Mycobacteriales</taxon>
        <taxon>Nocardiaceae</taxon>
        <taxon>Nocardia</taxon>
    </lineage>
</organism>
<protein>
    <submittedName>
        <fullName evidence="2">Uncharacterized protein</fullName>
    </submittedName>
</protein>
<gene>
    <name evidence="2" type="ORF">F6W96_22170</name>
</gene>
<reference evidence="2 3" key="1">
    <citation type="journal article" date="2019" name="ACS Chem. Biol.">
        <title>Identification and Mobilization of a Cryptic Antibiotic Biosynthesis Gene Locus from a Human-Pathogenic Nocardia Isolate.</title>
        <authorList>
            <person name="Herisse M."/>
            <person name="Ishida K."/>
            <person name="Porter J.L."/>
            <person name="Howden B."/>
            <person name="Hertweck C."/>
            <person name="Stinear T.P."/>
            <person name="Pidot S.J."/>
        </authorList>
    </citation>
    <scope>NUCLEOTIDE SEQUENCE [LARGE SCALE GENOMIC DNA]</scope>
    <source>
        <strain evidence="2 3">AUSMDU00012715</strain>
    </source>
</reference>
<evidence type="ECO:0000313" key="3">
    <source>
        <dbReference type="Proteomes" id="UP000500953"/>
    </source>
</evidence>
<feature type="compositionally biased region" description="Acidic residues" evidence="1">
    <location>
        <begin position="75"/>
        <end position="86"/>
    </location>
</feature>
<dbReference type="RefSeq" id="WP_238845156.1">
    <property type="nucleotide sequence ID" value="NZ_CP046173.1"/>
</dbReference>
<sequence length="121" mass="13089">MLLDELREHQSWDAWGASTKTTLARPHAQVWGFSNAGDSLSVVLRYLRALAHQALGWPDGDADAAALGLAGDDSSGADELDDEDESLGCSSGPHRPARTVTIATLDLRGMTTRVERSIFRR</sequence>
<dbReference type="AlphaFoldDB" id="A0A6G9Z5H8"/>
<dbReference type="EMBL" id="CP046173">
    <property type="protein sequence ID" value="QIS20597.1"/>
    <property type="molecule type" value="Genomic_DNA"/>
</dbReference>
<dbReference type="Proteomes" id="UP000500953">
    <property type="component" value="Chromosome"/>
</dbReference>
<evidence type="ECO:0000256" key="1">
    <source>
        <dbReference type="SAM" id="MobiDB-lite"/>
    </source>
</evidence>
<feature type="region of interest" description="Disordered" evidence="1">
    <location>
        <begin position="68"/>
        <end position="96"/>
    </location>
</feature>